<dbReference type="OrthoDB" id="9772630at2"/>
<dbReference type="GO" id="GO:0005886">
    <property type="term" value="C:plasma membrane"/>
    <property type="evidence" value="ECO:0007669"/>
    <property type="project" value="UniProtKB-SubCell"/>
</dbReference>
<evidence type="ECO:0000256" key="6">
    <source>
        <dbReference type="SAM" id="Phobius"/>
    </source>
</evidence>
<evidence type="ECO:0000313" key="7">
    <source>
        <dbReference type="EMBL" id="CRK83265.1"/>
    </source>
</evidence>
<dbReference type="PANTHER" id="PTHR22550">
    <property type="entry name" value="SPORE GERMINATION PROTEIN"/>
    <property type="match status" value="1"/>
</dbReference>
<dbReference type="GO" id="GO:0009847">
    <property type="term" value="P:spore germination"/>
    <property type="evidence" value="ECO:0007669"/>
    <property type="project" value="UniProtKB-UniRule"/>
</dbReference>
<evidence type="ECO:0000256" key="2">
    <source>
        <dbReference type="ARBA" id="ARBA00005278"/>
    </source>
</evidence>
<gene>
    <name evidence="7" type="ORF">BN000_03228</name>
</gene>
<accession>A0A0U1NZ45</accession>
<organism evidence="7 8">
    <name type="scientific">Neobacillus massiliamazoniensis</name>
    <dbReference type="NCBI Taxonomy" id="1499688"/>
    <lineage>
        <taxon>Bacteria</taxon>
        <taxon>Bacillati</taxon>
        <taxon>Bacillota</taxon>
        <taxon>Bacilli</taxon>
        <taxon>Bacillales</taxon>
        <taxon>Bacillaceae</taxon>
        <taxon>Neobacillus</taxon>
    </lineage>
</organism>
<evidence type="ECO:0000256" key="1">
    <source>
        <dbReference type="ARBA" id="ARBA00004141"/>
    </source>
</evidence>
<dbReference type="EMBL" id="CVRB01000003">
    <property type="protein sequence ID" value="CRK83265.1"/>
    <property type="molecule type" value="Genomic_DNA"/>
</dbReference>
<sequence>MTNQKTYIEKSIDKNMQKTMMLFSHVFDIKTRTLLFNNKRLCVVYIETITNKDIINERIIKVICKVRKGNILTDIPVSDITLTNHFEEIEMALANGNAVLFLDSEREAYIVGTNQFHPRNFSEPSAERTIIGSHDGFVESLNLNICAIRNRIRSSNLKIEIIPVGKEVTTNVGIVYLENVANEEIVRKVKERVDSIRIDFGLTSGKIEEYIEDSSYSPFPQVLKTERPDRVVANIVEGRIAVLVEGDSSVSIMPVSFFSFYQSPDDFDVRPLISSFLRIIRIIGFFLSVTLPALYIAIVSFNYEIIPVDLLTALKGSVDYIPFPPIIEAIIMQLILELLREASIRLPSSISQTIGVVGGLVIGTAIVQANLVSNPMVVIVALTAISSFVVPIHEMSFSIRILSFPMIVAAALFGIVGIAFGWVYFFMHLIKLESVGAPYFSPVAPIRLTDLKDTLIRIPIWKMNTSPSTSNSPKRILSNRKKEWKRDE</sequence>
<name>A0A0U1NZ45_9BACI</name>
<comment type="subcellular location">
    <subcellularLocation>
        <location evidence="4">Cell membrane</location>
    </subcellularLocation>
    <subcellularLocation>
        <location evidence="1">Membrane</location>
        <topology evidence="1">Multi-pass membrane protein</topology>
    </subcellularLocation>
</comment>
<feature type="transmembrane region" description="Helical" evidence="6">
    <location>
        <begin position="375"/>
        <end position="392"/>
    </location>
</feature>
<evidence type="ECO:0000256" key="3">
    <source>
        <dbReference type="ARBA" id="ARBA00023136"/>
    </source>
</evidence>
<comment type="similarity">
    <text evidence="2 4">Belongs to the GerABKA family.</text>
</comment>
<protein>
    <submittedName>
        <fullName evidence="7">GerA spore germination protein</fullName>
    </submittedName>
</protein>
<dbReference type="AlphaFoldDB" id="A0A0U1NZ45"/>
<dbReference type="STRING" id="1499688.BN000_03228"/>
<evidence type="ECO:0000256" key="4">
    <source>
        <dbReference type="PIRNR" id="PIRNR005690"/>
    </source>
</evidence>
<feature type="transmembrane region" description="Helical" evidence="6">
    <location>
        <begin position="351"/>
        <end position="369"/>
    </location>
</feature>
<dbReference type="InterPro" id="IPR004995">
    <property type="entry name" value="Spore_Ger"/>
</dbReference>
<keyword evidence="6" id="KW-0812">Transmembrane</keyword>
<dbReference type="InterPro" id="IPR050768">
    <property type="entry name" value="UPF0353/GerABKA_families"/>
</dbReference>
<proteinExistence type="inferred from homology"/>
<dbReference type="PIRSF" id="PIRSF005690">
    <property type="entry name" value="GerBA"/>
    <property type="match status" value="1"/>
</dbReference>
<dbReference type="PANTHER" id="PTHR22550:SF5">
    <property type="entry name" value="LEUCINE ZIPPER PROTEIN 4"/>
    <property type="match status" value="1"/>
</dbReference>
<dbReference type="Pfam" id="PF03323">
    <property type="entry name" value="GerA"/>
    <property type="match status" value="1"/>
</dbReference>
<dbReference type="Proteomes" id="UP000199087">
    <property type="component" value="Unassembled WGS sequence"/>
</dbReference>
<feature type="region of interest" description="Disordered" evidence="5">
    <location>
        <begin position="466"/>
        <end position="488"/>
    </location>
</feature>
<keyword evidence="6" id="KW-1133">Transmembrane helix</keyword>
<feature type="transmembrane region" description="Helical" evidence="6">
    <location>
        <begin position="404"/>
        <end position="425"/>
    </location>
</feature>
<keyword evidence="8" id="KW-1185">Reference proteome</keyword>
<feature type="transmembrane region" description="Helical" evidence="6">
    <location>
        <begin position="279"/>
        <end position="301"/>
    </location>
</feature>
<dbReference type="RefSeq" id="WP_090635584.1">
    <property type="nucleotide sequence ID" value="NZ_CVRB01000003.1"/>
</dbReference>
<evidence type="ECO:0000313" key="8">
    <source>
        <dbReference type="Proteomes" id="UP000199087"/>
    </source>
</evidence>
<evidence type="ECO:0000256" key="5">
    <source>
        <dbReference type="SAM" id="MobiDB-lite"/>
    </source>
</evidence>
<keyword evidence="3 4" id="KW-0472">Membrane</keyword>
<reference evidence="8" key="1">
    <citation type="submission" date="2015-05" db="EMBL/GenBank/DDBJ databases">
        <authorList>
            <person name="Urmite Genomes"/>
        </authorList>
    </citation>
    <scope>NUCLEOTIDE SEQUENCE [LARGE SCALE GENOMIC DNA]</scope>
    <source>
        <strain evidence="8">LF1</strain>
    </source>
</reference>